<name>A0A2V4WSU7_PAEBA</name>
<protein>
    <submittedName>
        <fullName evidence="1">Uncharacterized protein</fullName>
    </submittedName>
</protein>
<organism evidence="1 3">
    <name type="scientific">Paenibacillus barcinonensis</name>
    <dbReference type="NCBI Taxonomy" id="198119"/>
    <lineage>
        <taxon>Bacteria</taxon>
        <taxon>Bacillati</taxon>
        <taxon>Bacillota</taxon>
        <taxon>Bacilli</taxon>
        <taxon>Bacillales</taxon>
        <taxon>Paenibacillaceae</taxon>
        <taxon>Paenibacillus</taxon>
    </lineage>
</organism>
<evidence type="ECO:0000313" key="4">
    <source>
        <dbReference type="Proteomes" id="UP000509327"/>
    </source>
</evidence>
<proteinExistence type="predicted"/>
<dbReference type="EMBL" id="CP054614">
    <property type="protein sequence ID" value="QKS55832.1"/>
    <property type="molecule type" value="Genomic_DNA"/>
</dbReference>
<reference evidence="2 4" key="2">
    <citation type="submission" date="2020-06" db="EMBL/GenBank/DDBJ databases">
        <title>Complete genome of Paenibacillus barcinonensis KACC11450.</title>
        <authorList>
            <person name="Kim M."/>
            <person name="Park Y.-J."/>
            <person name="Shin J.-H."/>
        </authorList>
    </citation>
    <scope>NUCLEOTIDE SEQUENCE [LARGE SCALE GENOMIC DNA]</scope>
    <source>
        <strain evidence="2 4">KACC11450</strain>
    </source>
</reference>
<dbReference type="Proteomes" id="UP000509327">
    <property type="component" value="Chromosome"/>
</dbReference>
<dbReference type="RefSeq" id="WP_110894491.1">
    <property type="nucleotide sequence ID" value="NZ_CP054614.1"/>
</dbReference>
<sequence length="248" mass="29145">MTLENSIKDTITRKLEDGTVEKLIEQQLEKGVVNALENLFRSYGDVTKIIEDKVKSVMVPYLETYDYSQYITKLDAVLVDVLQNSALENKQLLSNFKNLMTTDEKVKHLNVSDLYKHWMDFVGKNIDTNKLEVDYDDGVSYEYAEVTLEVEYSEERHWGSYEYANLIFECEKDEEMNQSIRLHRWKDSKDKGWDIERHEVKDLKSLRHLNDFELLLMKLNQNYTSLIIDVESDSDCVEVEAKPEPTFS</sequence>
<keyword evidence="4" id="KW-1185">Reference proteome</keyword>
<gene>
    <name evidence="1" type="ORF">DFQ00_102233</name>
    <name evidence="2" type="ORF">HUB98_05475</name>
</gene>
<dbReference type="EMBL" id="QJSW01000002">
    <property type="protein sequence ID" value="PYE51439.1"/>
    <property type="molecule type" value="Genomic_DNA"/>
</dbReference>
<evidence type="ECO:0000313" key="1">
    <source>
        <dbReference type="EMBL" id="PYE51439.1"/>
    </source>
</evidence>
<dbReference type="AlphaFoldDB" id="A0A2V4WSU7"/>
<evidence type="ECO:0000313" key="3">
    <source>
        <dbReference type="Proteomes" id="UP000247790"/>
    </source>
</evidence>
<dbReference type="Proteomes" id="UP000247790">
    <property type="component" value="Unassembled WGS sequence"/>
</dbReference>
<reference evidence="1 3" key="1">
    <citation type="submission" date="2018-06" db="EMBL/GenBank/DDBJ databases">
        <title>Genomic Encyclopedia of Type Strains, Phase III (KMG-III): the genomes of soil and plant-associated and newly described type strains.</title>
        <authorList>
            <person name="Whitman W."/>
        </authorList>
    </citation>
    <scope>NUCLEOTIDE SEQUENCE [LARGE SCALE GENOMIC DNA]</scope>
    <source>
        <strain evidence="1 3">CECT 7022</strain>
    </source>
</reference>
<evidence type="ECO:0000313" key="2">
    <source>
        <dbReference type="EMBL" id="QKS55832.1"/>
    </source>
</evidence>
<dbReference type="OrthoDB" id="2596212at2"/>
<accession>A0A2V4WSU7</accession>